<evidence type="ECO:0000313" key="2">
    <source>
        <dbReference type="EMBL" id="MBF2229598.1"/>
    </source>
</evidence>
<organism evidence="2 5">
    <name type="scientific">Staphylococcus epidermidis</name>
    <dbReference type="NCBI Taxonomy" id="1282"/>
    <lineage>
        <taxon>Bacteria</taxon>
        <taxon>Bacillati</taxon>
        <taxon>Bacillota</taxon>
        <taxon>Bacilli</taxon>
        <taxon>Bacillales</taxon>
        <taxon>Staphylococcaceae</taxon>
        <taxon>Staphylococcus</taxon>
    </lineage>
</organism>
<dbReference type="Proteomes" id="UP000648077">
    <property type="component" value="Unassembled WGS sequence"/>
</dbReference>
<name>A0A509LV09_STAEP</name>
<accession>A0A509LV09</accession>
<evidence type="ECO:0000313" key="3">
    <source>
        <dbReference type="EMBL" id="PIH09189.1"/>
    </source>
</evidence>
<proteinExistence type="predicted"/>
<dbReference type="Pfam" id="PF23857">
    <property type="entry name" value="Phage_TAC_19"/>
    <property type="match status" value="1"/>
</dbReference>
<dbReference type="NCBIfam" id="NF047360">
    <property type="entry name" value="tail_chap_PVL"/>
    <property type="match status" value="1"/>
</dbReference>
<dbReference type="Proteomes" id="UP000228502">
    <property type="component" value="Unassembled WGS sequence"/>
</dbReference>
<feature type="compositionally biased region" description="Basic residues" evidence="1">
    <location>
        <begin position="107"/>
        <end position="116"/>
    </location>
</feature>
<sequence length="116" mass="13462">MTNIKGTYIELYNSEKGEYEKIIQPFISSKKLYDALDMQEKAQKAKTEKEELDLALHYIEQLFDSPKVTFESILNGVASADLSETLQRIMSDVVGKKPQNRQERLNQKHIKKQNKN</sequence>
<evidence type="ECO:0000313" key="4">
    <source>
        <dbReference type="Proteomes" id="UP000228502"/>
    </source>
</evidence>
<protein>
    <recommendedName>
        <fullName evidence="6">Phage protein</fullName>
    </recommendedName>
</protein>
<dbReference type="EMBL" id="JACGQI010000003">
    <property type="protein sequence ID" value="MBF2229598.1"/>
    <property type="molecule type" value="Genomic_DNA"/>
</dbReference>
<dbReference type="RefSeq" id="WP_002484788.1">
    <property type="nucleotide sequence ID" value="NZ_CAJUVR010000163.1"/>
</dbReference>
<evidence type="ECO:0008006" key="6">
    <source>
        <dbReference type="Google" id="ProtNLM"/>
    </source>
</evidence>
<evidence type="ECO:0000256" key="1">
    <source>
        <dbReference type="SAM" id="MobiDB-lite"/>
    </source>
</evidence>
<evidence type="ECO:0000313" key="5">
    <source>
        <dbReference type="Proteomes" id="UP000648077"/>
    </source>
</evidence>
<reference evidence="3 4" key="1">
    <citation type="submission" date="2017-10" db="EMBL/GenBank/DDBJ databases">
        <title>genome sequences of Staph epi in chlorhexidine trial.</title>
        <authorList>
            <person name="Greninger A.L."/>
            <person name="Addetia A."/>
            <person name="Qin X."/>
            <person name="Zerr D."/>
        </authorList>
    </citation>
    <scope>NUCLEOTIDE SEQUENCE [LARGE SCALE GENOMIC DNA]</scope>
    <source>
        <strain evidence="3 4">SCH-17</strain>
    </source>
</reference>
<feature type="region of interest" description="Disordered" evidence="1">
    <location>
        <begin position="93"/>
        <end position="116"/>
    </location>
</feature>
<gene>
    <name evidence="3" type="ORF">CTJ08_12355</name>
    <name evidence="2" type="ORF">H3963_03880</name>
</gene>
<dbReference type="AlphaFoldDB" id="A0A509LV09"/>
<reference evidence="2" key="2">
    <citation type="submission" date="2020-08" db="EMBL/GenBank/DDBJ databases">
        <title>Changes in the skin microbiome associated with squamous cell carcinoma in transplant recipients.</title>
        <authorList>
            <person name="Zaugg J."/>
            <person name="Krueger A."/>
            <person name="Lachner N."/>
        </authorList>
    </citation>
    <scope>NUCLEOTIDE SEQUENCE</scope>
    <source>
        <strain evidence="2">R5988</strain>
    </source>
</reference>
<dbReference type="InterPro" id="IPR057006">
    <property type="entry name" value="Phage_TAC_19"/>
</dbReference>
<comment type="caution">
    <text evidence="2">The sequence shown here is derived from an EMBL/GenBank/DDBJ whole genome shotgun (WGS) entry which is preliminary data.</text>
</comment>
<dbReference type="EMBL" id="PEJG01000028">
    <property type="protein sequence ID" value="PIH09189.1"/>
    <property type="molecule type" value="Genomic_DNA"/>
</dbReference>